<dbReference type="RefSeq" id="WP_141514696.1">
    <property type="nucleotide sequence ID" value="NZ_OCNE01000036.1"/>
</dbReference>
<dbReference type="EMBL" id="OCNE01000036">
    <property type="protein sequence ID" value="SOD67840.1"/>
    <property type="molecule type" value="Genomic_DNA"/>
</dbReference>
<feature type="region of interest" description="Disordered" evidence="1">
    <location>
        <begin position="1"/>
        <end position="23"/>
    </location>
</feature>
<gene>
    <name evidence="2" type="ORF">SAMN06297387_13615</name>
</gene>
<organism evidence="2 3">
    <name type="scientific">Streptomyces zhaozhouensis</name>
    <dbReference type="NCBI Taxonomy" id="1300267"/>
    <lineage>
        <taxon>Bacteria</taxon>
        <taxon>Bacillati</taxon>
        <taxon>Actinomycetota</taxon>
        <taxon>Actinomycetes</taxon>
        <taxon>Kitasatosporales</taxon>
        <taxon>Streptomycetaceae</taxon>
        <taxon>Streptomyces</taxon>
    </lineage>
</organism>
<name>A0A286EAD7_9ACTN</name>
<keyword evidence="3" id="KW-1185">Reference proteome</keyword>
<accession>A0A286EAD7</accession>
<feature type="region of interest" description="Disordered" evidence="1">
    <location>
        <begin position="56"/>
        <end position="91"/>
    </location>
</feature>
<sequence length="91" mass="9568">MPQTVSDQVPALSPVLPGPAGPLGVRATSVATTRAHHMLMARDPHTEDGWRLPSCAVPPGDRPVRAGERAPVPINGDRPAWPEPDAVDQPA</sequence>
<dbReference type="Proteomes" id="UP000219072">
    <property type="component" value="Unassembled WGS sequence"/>
</dbReference>
<evidence type="ECO:0000256" key="1">
    <source>
        <dbReference type="SAM" id="MobiDB-lite"/>
    </source>
</evidence>
<dbReference type="AlphaFoldDB" id="A0A286EAD7"/>
<protein>
    <submittedName>
        <fullName evidence="2">Uncharacterized protein</fullName>
    </submittedName>
</protein>
<reference evidence="2 3" key="1">
    <citation type="submission" date="2017-09" db="EMBL/GenBank/DDBJ databases">
        <authorList>
            <person name="Ehlers B."/>
            <person name="Leendertz F.H."/>
        </authorList>
    </citation>
    <scope>NUCLEOTIDE SEQUENCE [LARGE SCALE GENOMIC DNA]</scope>
    <source>
        <strain evidence="2 3">CGMCC 4.7095</strain>
    </source>
</reference>
<proteinExistence type="predicted"/>
<evidence type="ECO:0000313" key="2">
    <source>
        <dbReference type="EMBL" id="SOD67840.1"/>
    </source>
</evidence>
<evidence type="ECO:0000313" key="3">
    <source>
        <dbReference type="Proteomes" id="UP000219072"/>
    </source>
</evidence>